<dbReference type="Gene3D" id="3.20.20.410">
    <property type="entry name" value="Protein of unknown function UPF0759"/>
    <property type="match status" value="1"/>
</dbReference>
<protein>
    <submittedName>
        <fullName evidence="1">DUF72 domain-containing protein</fullName>
    </submittedName>
</protein>
<dbReference type="PANTHER" id="PTHR30348">
    <property type="entry name" value="UNCHARACTERIZED PROTEIN YECE"/>
    <property type="match status" value="1"/>
</dbReference>
<accession>A0ABS8WGE8</accession>
<reference evidence="1 2" key="1">
    <citation type="journal article" date="2022" name="Environ. Microbiol. Rep.">
        <title>Eco-phylogenetic analyses reveal divergent evolution of vitamin B12 metabolism in the marine bacterial family 'Psychromonadaceae'.</title>
        <authorList>
            <person name="Jin X."/>
            <person name="Yang Y."/>
            <person name="Cao H."/>
            <person name="Gao B."/>
            <person name="Zhao Z."/>
        </authorList>
    </citation>
    <scope>NUCLEOTIDE SEQUENCE [LARGE SCALE GENOMIC DNA]</scope>
    <source>
        <strain evidence="1 2">MKS20</strain>
    </source>
</reference>
<dbReference type="RefSeq" id="WP_233054326.1">
    <property type="nucleotide sequence ID" value="NZ_JAIMJA010000023.1"/>
</dbReference>
<dbReference type="SUPFAM" id="SSF117396">
    <property type="entry name" value="TM1631-like"/>
    <property type="match status" value="1"/>
</dbReference>
<gene>
    <name evidence="1" type="ORF">K6Y31_18060</name>
</gene>
<evidence type="ECO:0000313" key="1">
    <source>
        <dbReference type="EMBL" id="MCE2596696.1"/>
    </source>
</evidence>
<dbReference type="Pfam" id="PF01904">
    <property type="entry name" value="DUF72"/>
    <property type="match status" value="1"/>
</dbReference>
<dbReference type="Proteomes" id="UP001201273">
    <property type="component" value="Unassembled WGS sequence"/>
</dbReference>
<name>A0ABS8WGE8_9GAMM</name>
<proteinExistence type="predicted"/>
<keyword evidence="2" id="KW-1185">Reference proteome</keyword>
<dbReference type="InterPro" id="IPR002763">
    <property type="entry name" value="DUF72"/>
</dbReference>
<evidence type="ECO:0000313" key="2">
    <source>
        <dbReference type="Proteomes" id="UP001201273"/>
    </source>
</evidence>
<organism evidence="1 2">
    <name type="scientific">Motilimonas cestriensis</name>
    <dbReference type="NCBI Taxonomy" id="2742685"/>
    <lineage>
        <taxon>Bacteria</taxon>
        <taxon>Pseudomonadati</taxon>
        <taxon>Pseudomonadota</taxon>
        <taxon>Gammaproteobacteria</taxon>
        <taxon>Alteromonadales</taxon>
        <taxon>Alteromonadales genera incertae sedis</taxon>
        <taxon>Motilimonas</taxon>
    </lineage>
</organism>
<sequence>MQNTSAETKLRIGMAMWSEKAWQPRLTRQTETPCSALYHYSRVFNSVEGNTTFYALPTPAAVAKWRQDTPEDFKFSLKLPQTISHQKRLCAVSHELSEFFNLFAPLQHKIGLVKLQLPASFGPDDLPLLMTFLKQLPRDWQYGVEVRHLAYFAKGDIEKRFNGFLIEQQMNRIIMDSRPVFLADASNPVIQHGQTQKPKVPVHAIATSNQPVVRFIGDIALENNRALFLPWVSKIQQWLKQGKSPYLYVHTADNLQAPELAAMFAEMLGEPAAWFNLPEPEFDQLAMF</sequence>
<comment type="caution">
    <text evidence="1">The sequence shown here is derived from an EMBL/GenBank/DDBJ whole genome shotgun (WGS) entry which is preliminary data.</text>
</comment>
<dbReference type="InterPro" id="IPR036520">
    <property type="entry name" value="UPF0759_sf"/>
</dbReference>
<dbReference type="PANTHER" id="PTHR30348:SF9">
    <property type="entry name" value="UPF0759 PROTEIN YECE"/>
    <property type="match status" value="1"/>
</dbReference>
<dbReference type="EMBL" id="JAIMJA010000023">
    <property type="protein sequence ID" value="MCE2596696.1"/>
    <property type="molecule type" value="Genomic_DNA"/>
</dbReference>